<dbReference type="PANTHER" id="PTHR31286:SF167">
    <property type="entry name" value="OS09G0268800 PROTEIN"/>
    <property type="match status" value="1"/>
</dbReference>
<dbReference type="Pfam" id="PF14111">
    <property type="entry name" value="DUF4283"/>
    <property type="match status" value="1"/>
</dbReference>
<evidence type="ECO:0000256" key="1">
    <source>
        <dbReference type="SAM" id="MobiDB-lite"/>
    </source>
</evidence>
<dbReference type="EMBL" id="OX459125">
    <property type="protein sequence ID" value="CAI9116178.1"/>
    <property type="molecule type" value="Genomic_DNA"/>
</dbReference>
<evidence type="ECO:0000313" key="5">
    <source>
        <dbReference type="Proteomes" id="UP001161247"/>
    </source>
</evidence>
<feature type="region of interest" description="Disordered" evidence="1">
    <location>
        <begin position="255"/>
        <end position="301"/>
    </location>
</feature>
<feature type="domain" description="Zinc knuckle CX2CX4HX4C" evidence="3">
    <location>
        <begin position="174"/>
        <end position="219"/>
    </location>
</feature>
<reference evidence="4" key="1">
    <citation type="submission" date="2023-03" db="EMBL/GenBank/DDBJ databases">
        <authorList>
            <person name="Julca I."/>
        </authorList>
    </citation>
    <scope>NUCLEOTIDE SEQUENCE</scope>
</reference>
<dbReference type="PANTHER" id="PTHR31286">
    <property type="entry name" value="GLYCINE-RICH CELL WALL STRUCTURAL PROTEIN 1.8-LIKE"/>
    <property type="match status" value="1"/>
</dbReference>
<dbReference type="Pfam" id="PF14392">
    <property type="entry name" value="zf-CCHC_4"/>
    <property type="match status" value="1"/>
</dbReference>
<evidence type="ECO:0000313" key="4">
    <source>
        <dbReference type="EMBL" id="CAI9116178.1"/>
    </source>
</evidence>
<dbReference type="InterPro" id="IPR040256">
    <property type="entry name" value="At4g02000-like"/>
</dbReference>
<feature type="region of interest" description="Disordered" evidence="1">
    <location>
        <begin position="437"/>
        <end position="494"/>
    </location>
</feature>
<evidence type="ECO:0000259" key="2">
    <source>
        <dbReference type="Pfam" id="PF14111"/>
    </source>
</evidence>
<dbReference type="AlphaFoldDB" id="A0AAV1E910"/>
<keyword evidence="5" id="KW-1185">Reference proteome</keyword>
<proteinExistence type="predicted"/>
<accession>A0AAV1E910</accession>
<gene>
    <name evidence="4" type="ORF">OLC1_LOCUS22541</name>
</gene>
<organism evidence="4 5">
    <name type="scientific">Oldenlandia corymbosa var. corymbosa</name>
    <dbReference type="NCBI Taxonomy" id="529605"/>
    <lineage>
        <taxon>Eukaryota</taxon>
        <taxon>Viridiplantae</taxon>
        <taxon>Streptophyta</taxon>
        <taxon>Embryophyta</taxon>
        <taxon>Tracheophyta</taxon>
        <taxon>Spermatophyta</taxon>
        <taxon>Magnoliopsida</taxon>
        <taxon>eudicotyledons</taxon>
        <taxon>Gunneridae</taxon>
        <taxon>Pentapetalae</taxon>
        <taxon>asterids</taxon>
        <taxon>lamiids</taxon>
        <taxon>Gentianales</taxon>
        <taxon>Rubiaceae</taxon>
        <taxon>Rubioideae</taxon>
        <taxon>Spermacoceae</taxon>
        <taxon>Hedyotis-Oldenlandia complex</taxon>
        <taxon>Oldenlandia</taxon>
    </lineage>
</organism>
<name>A0AAV1E910_OLDCO</name>
<dbReference type="InterPro" id="IPR025836">
    <property type="entry name" value="Zn_knuckle_CX2CX4HX4C"/>
</dbReference>
<sequence>MDMSIEDPFSNLSLGQRELKVIVPDDDASPEFDPGRALVGRLVSGKVLGHNTIVQRLKGFWSLKDNLTTHALGDNTILFCFNSMTDKKRVMVGAPWFVEDHLLILSEDTADVIAKRQVFTHSPLWIQLHGLPVGLMSKKFAATAGDNIGQFIEVYCDSEGSYIGRFLRIKVSVDIRLPLMRAITVSHKGQLLKIQLQYERVSDFCYFCGVIGHEQSSCDAKINTPNAASKPLEYGPQLMADPVSNPFLERRFQRRRSEGDSFSAYPQPNPTTKSPPPPPPPPLKPISSTTSQQETIETPENLNISTPLTYKAALLTQNSPTFTRDRSIPPYMPFQVPMGSRHSHMPPIRVAKTPLSLPVTFIQQMRPKDCRRLTRRKIRGSITSFIMRMAQSWLISHQPSTPPKLLRRILALLSPNATGVDLIAVIQAQRAEDLQSGEVEESLTSQHQNAPPIIQLPPFTAHSPKKPFSPSQTSQPEPSIHNPPPRSSPRALSW</sequence>
<feature type="compositionally biased region" description="Low complexity" evidence="1">
    <location>
        <begin position="285"/>
        <end position="300"/>
    </location>
</feature>
<dbReference type="Proteomes" id="UP001161247">
    <property type="component" value="Chromosome 8"/>
</dbReference>
<feature type="domain" description="DUF4283" evidence="2">
    <location>
        <begin position="36"/>
        <end position="105"/>
    </location>
</feature>
<evidence type="ECO:0000259" key="3">
    <source>
        <dbReference type="Pfam" id="PF14392"/>
    </source>
</evidence>
<dbReference type="InterPro" id="IPR025558">
    <property type="entry name" value="DUF4283"/>
</dbReference>
<feature type="compositionally biased region" description="Pro residues" evidence="1">
    <location>
        <begin position="267"/>
        <end position="284"/>
    </location>
</feature>
<protein>
    <submittedName>
        <fullName evidence="4">OLC1v1017262C1</fullName>
    </submittedName>
</protein>